<evidence type="ECO:0000256" key="1">
    <source>
        <dbReference type="ARBA" id="ARBA00006817"/>
    </source>
</evidence>
<dbReference type="AlphaFoldDB" id="A0A6C0P9L0"/>
<evidence type="ECO:0000313" key="3">
    <source>
        <dbReference type="EMBL" id="QHW35310.1"/>
    </source>
</evidence>
<dbReference type="InterPro" id="IPR013538">
    <property type="entry name" value="ASHA1/2-like_C"/>
</dbReference>
<dbReference type="EMBL" id="CP048286">
    <property type="protein sequence ID" value="QHW35310.1"/>
    <property type="molecule type" value="Genomic_DNA"/>
</dbReference>
<dbReference type="CDD" id="cd08894">
    <property type="entry name" value="SRPBCC_CalC_Aha1-like_1"/>
    <property type="match status" value="1"/>
</dbReference>
<organism evidence="3 4">
    <name type="scientific">Paenibacillus rhizovicinus</name>
    <dbReference type="NCBI Taxonomy" id="2704463"/>
    <lineage>
        <taxon>Bacteria</taxon>
        <taxon>Bacillati</taxon>
        <taxon>Bacillota</taxon>
        <taxon>Bacilli</taxon>
        <taxon>Bacillales</taxon>
        <taxon>Paenibacillaceae</taxon>
        <taxon>Paenibacillus</taxon>
    </lineage>
</organism>
<protein>
    <submittedName>
        <fullName evidence="3">Polyketide cyclase</fullName>
    </submittedName>
</protein>
<keyword evidence="4" id="KW-1185">Reference proteome</keyword>
<dbReference type="RefSeq" id="WP_162645459.1">
    <property type="nucleotide sequence ID" value="NZ_CP048286.1"/>
</dbReference>
<dbReference type="Proteomes" id="UP000479114">
    <property type="component" value="Chromosome"/>
</dbReference>
<accession>A0A6C0P9L0</accession>
<dbReference type="SUPFAM" id="SSF55961">
    <property type="entry name" value="Bet v1-like"/>
    <property type="match status" value="1"/>
</dbReference>
<evidence type="ECO:0000259" key="2">
    <source>
        <dbReference type="Pfam" id="PF08327"/>
    </source>
</evidence>
<dbReference type="Pfam" id="PF08327">
    <property type="entry name" value="AHSA1"/>
    <property type="match status" value="1"/>
</dbReference>
<proteinExistence type="inferred from homology"/>
<gene>
    <name evidence="3" type="ORF">GZH47_26735</name>
</gene>
<name>A0A6C0P9L0_9BACL</name>
<dbReference type="KEGG" id="prz:GZH47_26735"/>
<comment type="similarity">
    <text evidence="1">Belongs to the AHA1 family.</text>
</comment>
<evidence type="ECO:0000313" key="4">
    <source>
        <dbReference type="Proteomes" id="UP000479114"/>
    </source>
</evidence>
<dbReference type="InterPro" id="IPR023393">
    <property type="entry name" value="START-like_dom_sf"/>
</dbReference>
<reference evidence="3 4" key="1">
    <citation type="submission" date="2020-02" db="EMBL/GenBank/DDBJ databases">
        <title>Paenibacillus sp. nov., isolated from rhizosphere soil of tomato.</title>
        <authorList>
            <person name="Weon H.-Y."/>
            <person name="Lee S.A."/>
        </authorList>
    </citation>
    <scope>NUCLEOTIDE SEQUENCE [LARGE SCALE GENOMIC DNA]</scope>
    <source>
        <strain evidence="3 4">14171R-81</strain>
    </source>
</reference>
<dbReference type="Gene3D" id="3.30.530.20">
    <property type="match status" value="1"/>
</dbReference>
<sequence length="145" mass="16210">MEAGVNELVAARVIDAKRELVFGAWTNPELLAQWWGPRGFTNTFNEFDPRPGGAWTFVMHGPDGTDYPNSNVFVEIVSPERIVIKHIVAPVFTLTALFEELDGKTGIIFRQQFEEAAVFEQVKGYAAPGNEQNLDKLTEVVMKLV</sequence>
<feature type="domain" description="Activator of Hsp90 ATPase homologue 1/2-like C-terminal" evidence="2">
    <location>
        <begin position="15"/>
        <end position="141"/>
    </location>
</feature>